<dbReference type="EMBL" id="LASV01000650">
    <property type="protein sequence ID" value="KKA17464.1"/>
    <property type="molecule type" value="Genomic_DNA"/>
</dbReference>
<proteinExistence type="predicted"/>
<evidence type="ECO:0000313" key="2">
    <source>
        <dbReference type="Proteomes" id="UP000053958"/>
    </source>
</evidence>
<dbReference type="Proteomes" id="UP000053958">
    <property type="component" value="Unassembled WGS sequence"/>
</dbReference>
<reference evidence="1 2" key="1">
    <citation type="submission" date="2015-04" db="EMBL/GenBank/DDBJ databases">
        <authorList>
            <person name="Heijne W.H."/>
            <person name="Fedorova N.D."/>
            <person name="Nierman W.C."/>
            <person name="Vollebregt A.W."/>
            <person name="Zhao Z."/>
            <person name="Wu L."/>
            <person name="Kumar M."/>
            <person name="Stam H."/>
            <person name="van den Berg M.A."/>
            <person name="Pel H.J."/>
        </authorList>
    </citation>
    <scope>NUCLEOTIDE SEQUENCE [LARGE SCALE GENOMIC DNA]</scope>
    <source>
        <strain evidence="1 2">CBS 393.64</strain>
    </source>
</reference>
<evidence type="ECO:0000313" key="1">
    <source>
        <dbReference type="EMBL" id="KKA17464.1"/>
    </source>
</evidence>
<keyword evidence="2" id="KW-1185">Reference proteome</keyword>
<dbReference type="GeneID" id="25320862"/>
<protein>
    <submittedName>
        <fullName evidence="1">Uncharacterized protein</fullName>
    </submittedName>
</protein>
<name>A0A0F4YGZ8_RASE3</name>
<dbReference type="AlphaFoldDB" id="A0A0F4YGZ8"/>
<organism evidence="1 2">
    <name type="scientific">Rasamsonia emersonii (strain ATCC 16479 / CBS 393.64 / IMI 116815)</name>
    <dbReference type="NCBI Taxonomy" id="1408163"/>
    <lineage>
        <taxon>Eukaryota</taxon>
        <taxon>Fungi</taxon>
        <taxon>Dikarya</taxon>
        <taxon>Ascomycota</taxon>
        <taxon>Pezizomycotina</taxon>
        <taxon>Eurotiomycetes</taxon>
        <taxon>Eurotiomycetidae</taxon>
        <taxon>Eurotiales</taxon>
        <taxon>Trichocomaceae</taxon>
        <taxon>Rasamsonia</taxon>
    </lineage>
</organism>
<comment type="caution">
    <text evidence="1">The sequence shown here is derived from an EMBL/GenBank/DDBJ whole genome shotgun (WGS) entry which is preliminary data.</text>
</comment>
<gene>
    <name evidence="1" type="ORF">T310_8644</name>
</gene>
<dbReference type="RefSeq" id="XP_013324076.1">
    <property type="nucleotide sequence ID" value="XM_013468622.1"/>
</dbReference>
<feature type="non-terminal residue" evidence="1">
    <location>
        <position position="1"/>
    </location>
</feature>
<accession>A0A0F4YGZ8</accession>
<sequence length="97" mass="11188">HVLRRIIYTILTIRYVLYCCFLRSIPKHKLLVQTDGTSSHAIGPAARLVGPERHSINPDLEGRNVGFLRNYPRDCCHRSYLVDYSTPYIFLLSLLLS</sequence>